<dbReference type="RefSeq" id="WP_182464059.1">
    <property type="nucleotide sequence ID" value="NZ_CP059732.1"/>
</dbReference>
<dbReference type="CDD" id="cd17535">
    <property type="entry name" value="REC_NarL-like"/>
    <property type="match status" value="1"/>
</dbReference>
<dbReference type="KEGG" id="sfol:H3H32_18120"/>
<protein>
    <submittedName>
        <fullName evidence="6">Response regulator transcription factor</fullName>
    </submittedName>
</protein>
<dbReference type="PROSITE" id="PS00622">
    <property type="entry name" value="HTH_LUXR_1"/>
    <property type="match status" value="1"/>
</dbReference>
<dbReference type="PROSITE" id="PS50110">
    <property type="entry name" value="RESPONSE_REGULATORY"/>
    <property type="match status" value="1"/>
</dbReference>
<feature type="modified residue" description="4-aspartylphosphate" evidence="3">
    <location>
        <position position="54"/>
    </location>
</feature>
<evidence type="ECO:0000313" key="7">
    <source>
        <dbReference type="Proteomes" id="UP000515369"/>
    </source>
</evidence>
<dbReference type="GO" id="GO:0000160">
    <property type="term" value="P:phosphorelay signal transduction system"/>
    <property type="evidence" value="ECO:0007669"/>
    <property type="project" value="InterPro"/>
</dbReference>
<evidence type="ECO:0000256" key="3">
    <source>
        <dbReference type="PROSITE-ProRule" id="PRU00169"/>
    </source>
</evidence>
<sequence>MISVLIADNQSLTREGLVNILSTTQDIRVTGQATTLPELIQLIADLNPDVILIDTHYDAHFSIDTLKNSQEASVLKKVLVVSNRHSRAELLQAINQGLRNHVSKECNPEEIISAVHATAKGHKFLCNKTVELLFDNQPILHQSEEGPTLSARETEIVNLIADGKTNKEIAEKLFLSIHTIKTHRKNIIKKMGFTFKNASELVLTINTLNDISYLDLL</sequence>
<dbReference type="InterPro" id="IPR016032">
    <property type="entry name" value="Sig_transdc_resp-reg_C-effctor"/>
</dbReference>
<dbReference type="InterPro" id="IPR058245">
    <property type="entry name" value="NreC/VraR/RcsB-like_REC"/>
</dbReference>
<evidence type="ECO:0000259" key="4">
    <source>
        <dbReference type="PROSITE" id="PS50043"/>
    </source>
</evidence>
<reference evidence="6 7" key="1">
    <citation type="submission" date="2020-07" db="EMBL/GenBank/DDBJ databases">
        <title>Spirosoma foliorum sp. nov., isolated from the leaves on the Nejang mountain Korea, Republic of.</title>
        <authorList>
            <person name="Ho H."/>
            <person name="Lee Y.-J."/>
            <person name="Nurcahyanto D.-A."/>
            <person name="Kim S.-G."/>
        </authorList>
    </citation>
    <scope>NUCLEOTIDE SEQUENCE [LARGE SCALE GENOMIC DNA]</scope>
    <source>
        <strain evidence="6 7">PL0136</strain>
    </source>
</reference>
<dbReference type="EMBL" id="CP059732">
    <property type="protein sequence ID" value="QMW06663.1"/>
    <property type="molecule type" value="Genomic_DNA"/>
</dbReference>
<dbReference type="CDD" id="cd06170">
    <property type="entry name" value="LuxR_C_like"/>
    <property type="match status" value="1"/>
</dbReference>
<dbReference type="PANTHER" id="PTHR43214">
    <property type="entry name" value="TWO-COMPONENT RESPONSE REGULATOR"/>
    <property type="match status" value="1"/>
</dbReference>
<dbReference type="Proteomes" id="UP000515369">
    <property type="component" value="Chromosome"/>
</dbReference>
<evidence type="ECO:0000256" key="2">
    <source>
        <dbReference type="ARBA" id="ARBA00023125"/>
    </source>
</evidence>
<dbReference type="InterPro" id="IPR001789">
    <property type="entry name" value="Sig_transdc_resp-reg_receiver"/>
</dbReference>
<organism evidence="6 7">
    <name type="scientific">Spirosoma foliorum</name>
    <dbReference type="NCBI Taxonomy" id="2710596"/>
    <lineage>
        <taxon>Bacteria</taxon>
        <taxon>Pseudomonadati</taxon>
        <taxon>Bacteroidota</taxon>
        <taxon>Cytophagia</taxon>
        <taxon>Cytophagales</taxon>
        <taxon>Cytophagaceae</taxon>
        <taxon>Spirosoma</taxon>
    </lineage>
</organism>
<dbReference type="Pfam" id="PF00072">
    <property type="entry name" value="Response_reg"/>
    <property type="match status" value="1"/>
</dbReference>
<dbReference type="PROSITE" id="PS50043">
    <property type="entry name" value="HTH_LUXR_2"/>
    <property type="match status" value="1"/>
</dbReference>
<dbReference type="PANTHER" id="PTHR43214:SF43">
    <property type="entry name" value="TWO-COMPONENT RESPONSE REGULATOR"/>
    <property type="match status" value="1"/>
</dbReference>
<dbReference type="InterPro" id="IPR000792">
    <property type="entry name" value="Tscrpt_reg_LuxR_C"/>
</dbReference>
<evidence type="ECO:0000259" key="5">
    <source>
        <dbReference type="PROSITE" id="PS50110"/>
    </source>
</evidence>
<keyword evidence="1 3" id="KW-0597">Phosphoprotein</keyword>
<gene>
    <name evidence="6" type="ORF">H3H32_18120</name>
</gene>
<keyword evidence="7" id="KW-1185">Reference proteome</keyword>
<dbReference type="SMART" id="SM00421">
    <property type="entry name" value="HTH_LUXR"/>
    <property type="match status" value="1"/>
</dbReference>
<evidence type="ECO:0000313" key="6">
    <source>
        <dbReference type="EMBL" id="QMW06663.1"/>
    </source>
</evidence>
<name>A0A7G5H6C1_9BACT</name>
<dbReference type="SUPFAM" id="SSF46894">
    <property type="entry name" value="C-terminal effector domain of the bipartite response regulators"/>
    <property type="match status" value="1"/>
</dbReference>
<dbReference type="GO" id="GO:0006355">
    <property type="term" value="P:regulation of DNA-templated transcription"/>
    <property type="evidence" value="ECO:0007669"/>
    <property type="project" value="InterPro"/>
</dbReference>
<feature type="domain" description="Response regulatory" evidence="5">
    <location>
        <begin position="3"/>
        <end position="119"/>
    </location>
</feature>
<dbReference type="InterPro" id="IPR011006">
    <property type="entry name" value="CheY-like_superfamily"/>
</dbReference>
<dbReference type="PRINTS" id="PR00038">
    <property type="entry name" value="HTHLUXR"/>
</dbReference>
<dbReference type="SMART" id="SM00448">
    <property type="entry name" value="REC"/>
    <property type="match status" value="1"/>
</dbReference>
<keyword evidence="2" id="KW-0238">DNA-binding</keyword>
<dbReference type="SUPFAM" id="SSF52172">
    <property type="entry name" value="CheY-like"/>
    <property type="match status" value="1"/>
</dbReference>
<dbReference type="GO" id="GO:0003677">
    <property type="term" value="F:DNA binding"/>
    <property type="evidence" value="ECO:0007669"/>
    <property type="project" value="UniProtKB-KW"/>
</dbReference>
<evidence type="ECO:0000256" key="1">
    <source>
        <dbReference type="ARBA" id="ARBA00022553"/>
    </source>
</evidence>
<dbReference type="Gene3D" id="3.40.50.2300">
    <property type="match status" value="1"/>
</dbReference>
<dbReference type="Pfam" id="PF00196">
    <property type="entry name" value="GerE"/>
    <property type="match status" value="1"/>
</dbReference>
<dbReference type="InterPro" id="IPR039420">
    <property type="entry name" value="WalR-like"/>
</dbReference>
<accession>A0A7G5H6C1</accession>
<dbReference type="AlphaFoldDB" id="A0A7G5H6C1"/>
<proteinExistence type="predicted"/>
<feature type="domain" description="HTH luxR-type" evidence="4">
    <location>
        <begin position="142"/>
        <end position="209"/>
    </location>
</feature>